<keyword evidence="9 12" id="KW-0407">Ion channel</keyword>
<evidence type="ECO:0000256" key="5">
    <source>
        <dbReference type="ARBA" id="ARBA00022989"/>
    </source>
</evidence>
<keyword evidence="4 12" id="KW-0812">Transmembrane</keyword>
<feature type="binding site" evidence="12">
    <location>
        <position position="77"/>
    </location>
    <ligand>
        <name>Na(+)</name>
        <dbReference type="ChEBI" id="CHEBI:29101"/>
        <note>structural</note>
    </ligand>
</feature>
<dbReference type="PANTHER" id="PTHR28259:SF1">
    <property type="entry name" value="FLUORIDE EXPORT PROTEIN 1-RELATED"/>
    <property type="match status" value="1"/>
</dbReference>
<evidence type="ECO:0000256" key="6">
    <source>
        <dbReference type="ARBA" id="ARBA00023053"/>
    </source>
</evidence>
<feature type="transmembrane region" description="Helical" evidence="12">
    <location>
        <begin position="34"/>
        <end position="51"/>
    </location>
</feature>
<dbReference type="Proteomes" id="UP000373449">
    <property type="component" value="Unassembled WGS sequence"/>
</dbReference>
<keyword evidence="8 12" id="KW-0472">Membrane</keyword>
<reference evidence="14 16" key="3">
    <citation type="submission" date="2019-03" db="EMBL/GenBank/DDBJ databases">
        <authorList>
            <consortium name="Pathogen Informatics"/>
        </authorList>
    </citation>
    <scope>NUCLEOTIDE SEQUENCE [LARGE SCALE GENOMIC DNA]</scope>
    <source>
        <strain evidence="14 16">NCTC12282</strain>
    </source>
</reference>
<evidence type="ECO:0000256" key="2">
    <source>
        <dbReference type="ARBA" id="ARBA00022475"/>
    </source>
</evidence>
<keyword evidence="12" id="KW-0479">Metal-binding</keyword>
<evidence type="ECO:0000256" key="10">
    <source>
        <dbReference type="ARBA" id="ARBA00035120"/>
    </source>
</evidence>
<sequence length="131" mass="13946">MLNFIILVFIGGAFGAMCRELIMASTPSLSDGFPMDIFIANIVAAFLLGLATSLSKKNKINQYVYLMVGTGIMGGLSTFSSFIFGATEIMKDPTKLLVAVGYLVISLIVGFIAVELGLMLGNKVKPSPQQT</sequence>
<evidence type="ECO:0000256" key="9">
    <source>
        <dbReference type="ARBA" id="ARBA00023303"/>
    </source>
</evidence>
<comment type="catalytic activity">
    <reaction evidence="11">
        <text>fluoride(in) = fluoride(out)</text>
        <dbReference type="Rhea" id="RHEA:76159"/>
        <dbReference type="ChEBI" id="CHEBI:17051"/>
    </reaction>
    <physiologicalReaction direction="left-to-right" evidence="11">
        <dbReference type="Rhea" id="RHEA:76160"/>
    </physiologicalReaction>
</comment>
<proteinExistence type="inferred from homology"/>
<feature type="binding site" evidence="12">
    <location>
        <position position="74"/>
    </location>
    <ligand>
        <name>Na(+)</name>
        <dbReference type="ChEBI" id="CHEBI:29101"/>
        <note>structural</note>
    </ligand>
</feature>
<dbReference type="HAMAP" id="MF_00454">
    <property type="entry name" value="FluC"/>
    <property type="match status" value="1"/>
</dbReference>
<feature type="transmembrane region" description="Helical" evidence="12">
    <location>
        <begin position="63"/>
        <end position="84"/>
    </location>
</feature>
<comment type="activity regulation">
    <text evidence="12">Na(+) is not transported, but it plays an essential structural role and its presence is essential for fluoride channel function.</text>
</comment>
<dbReference type="STRING" id="1111728.GCA_000427805_02582"/>
<evidence type="ECO:0000256" key="7">
    <source>
        <dbReference type="ARBA" id="ARBA00023065"/>
    </source>
</evidence>
<dbReference type="NCBIfam" id="NF002453">
    <property type="entry name" value="PRK01636.1-1"/>
    <property type="match status" value="1"/>
</dbReference>
<comment type="similarity">
    <text evidence="10 12">Belongs to the fluoride channel Fluc/FEX (TC 1.A.43) family.</text>
</comment>
<evidence type="ECO:0000256" key="3">
    <source>
        <dbReference type="ARBA" id="ARBA00022519"/>
    </source>
</evidence>
<feature type="transmembrane region" description="Helical" evidence="12">
    <location>
        <begin position="96"/>
        <end position="120"/>
    </location>
</feature>
<dbReference type="EMBL" id="CAADJA010000002">
    <property type="protein sequence ID" value="VFS45866.1"/>
    <property type="molecule type" value="Genomic_DNA"/>
</dbReference>
<name>A0A2C6DCT3_9GAMM</name>
<dbReference type="AlphaFoldDB" id="A0A2C6DCT3"/>
<gene>
    <name evidence="14" type="primary">crcB_1</name>
    <name evidence="12" type="synonym">crcB</name>
    <name evidence="12" type="synonym">fluC</name>
    <name evidence="13" type="ORF">CRN84_01380</name>
    <name evidence="14" type="ORF">NCTC12282_00753</name>
</gene>
<dbReference type="GO" id="GO:0062054">
    <property type="term" value="F:fluoride channel activity"/>
    <property type="evidence" value="ECO:0007669"/>
    <property type="project" value="UniProtKB-UniRule"/>
</dbReference>
<evidence type="ECO:0000313" key="14">
    <source>
        <dbReference type="EMBL" id="VFS45866.1"/>
    </source>
</evidence>
<evidence type="ECO:0000313" key="13">
    <source>
        <dbReference type="EMBL" id="PHI28088.1"/>
    </source>
</evidence>
<comment type="function">
    <text evidence="12">Fluoride-specific ion channel. Important for reducing fluoride concentration in the cell, thus reducing its toxicity.</text>
</comment>
<dbReference type="InterPro" id="IPR003691">
    <property type="entry name" value="FluC"/>
</dbReference>
<protein>
    <recommendedName>
        <fullName evidence="12">Fluoride-specific ion channel FluC</fullName>
    </recommendedName>
</protein>
<keyword evidence="5 12" id="KW-1133">Transmembrane helix</keyword>
<evidence type="ECO:0000256" key="1">
    <source>
        <dbReference type="ARBA" id="ARBA00004651"/>
    </source>
</evidence>
<dbReference type="PANTHER" id="PTHR28259">
    <property type="entry name" value="FLUORIDE EXPORT PROTEIN 1-RELATED"/>
    <property type="match status" value="1"/>
</dbReference>
<keyword evidence="2 12" id="KW-1003">Cell membrane</keyword>
<evidence type="ECO:0000256" key="4">
    <source>
        <dbReference type="ARBA" id="ARBA00022692"/>
    </source>
</evidence>
<reference evidence="13" key="2">
    <citation type="submission" date="2017-09" db="EMBL/GenBank/DDBJ databases">
        <title>FDA dAtabase for Regulatory Grade micrObial Sequences (FDA-ARGOS): Supporting development and validation of Infectious Disease Dx tests.</title>
        <authorList>
            <person name="Minogue T."/>
            <person name="Wolcott M."/>
            <person name="Wasieloski L."/>
            <person name="Aguilar W."/>
            <person name="Moore D."/>
            <person name="Tallon L.J."/>
            <person name="Sadzewicz L."/>
            <person name="Ott S."/>
            <person name="Zhao X."/>
            <person name="Nagaraj S."/>
            <person name="Vavikolanu K."/>
            <person name="Aluvathingal J."/>
            <person name="Nadendla S."/>
            <person name="Sichtig H."/>
        </authorList>
    </citation>
    <scope>NUCLEOTIDE SEQUENCE</scope>
    <source>
        <strain evidence="13">FDAARGOS_387</strain>
    </source>
</reference>
<dbReference type="Pfam" id="PF02537">
    <property type="entry name" value="CRCB"/>
    <property type="match status" value="1"/>
</dbReference>
<dbReference type="GO" id="GO:0005886">
    <property type="term" value="C:plasma membrane"/>
    <property type="evidence" value="ECO:0007669"/>
    <property type="project" value="UniProtKB-SubCell"/>
</dbReference>
<evidence type="ECO:0000256" key="11">
    <source>
        <dbReference type="ARBA" id="ARBA00035585"/>
    </source>
</evidence>
<reference evidence="15" key="1">
    <citation type="submission" date="2017-09" db="EMBL/GenBank/DDBJ databases">
        <title>FDA dAtabase for Regulatory Grade micrObial Sequences (FDA-ARGOS): Supporting development and validation of Infectious Disease Dx tests.</title>
        <authorList>
            <person name="Minogue T."/>
            <person name="Wolcott M."/>
            <person name="Wasieloski L."/>
            <person name="Aguilar W."/>
            <person name="Moore D."/>
            <person name="Tallon L."/>
            <person name="Sadzewicz L."/>
            <person name="Ott S."/>
            <person name="Zhao X."/>
            <person name="Nagaraj S."/>
            <person name="Vavikolanu K."/>
            <person name="Aluvathingal J."/>
            <person name="Nadendla S."/>
            <person name="Sichtig H."/>
        </authorList>
    </citation>
    <scope>NUCLEOTIDE SEQUENCE [LARGE SCALE GENOMIC DNA]</scope>
    <source>
        <strain evidence="15">FDAARGOS_387</strain>
    </source>
</reference>
<dbReference type="GO" id="GO:0140114">
    <property type="term" value="P:cellular detoxification of fluoride"/>
    <property type="evidence" value="ECO:0007669"/>
    <property type="project" value="UniProtKB-UniRule"/>
</dbReference>
<keyword evidence="7 12" id="KW-0406">Ion transport</keyword>
<dbReference type="EMBL" id="PDDX01000001">
    <property type="protein sequence ID" value="PHI28088.1"/>
    <property type="molecule type" value="Genomic_DNA"/>
</dbReference>
<evidence type="ECO:0000256" key="8">
    <source>
        <dbReference type="ARBA" id="ARBA00023136"/>
    </source>
</evidence>
<evidence type="ECO:0000313" key="16">
    <source>
        <dbReference type="Proteomes" id="UP000373449"/>
    </source>
</evidence>
<evidence type="ECO:0000256" key="12">
    <source>
        <dbReference type="HAMAP-Rule" id="MF_00454"/>
    </source>
</evidence>
<keyword evidence="15" id="KW-1185">Reference proteome</keyword>
<accession>A0A2C6DCT3</accession>
<comment type="subcellular location">
    <subcellularLocation>
        <location evidence="1 12">Cell membrane</location>
        <topology evidence="1 12">Multi-pass membrane protein</topology>
    </subcellularLocation>
</comment>
<evidence type="ECO:0000313" key="15">
    <source>
        <dbReference type="Proteomes" id="UP000224974"/>
    </source>
</evidence>
<keyword evidence="12" id="KW-0813">Transport</keyword>
<keyword evidence="6 12" id="KW-0915">Sodium</keyword>
<dbReference type="Proteomes" id="UP000224974">
    <property type="component" value="Unassembled WGS sequence"/>
</dbReference>
<keyword evidence="3" id="KW-0997">Cell inner membrane</keyword>
<dbReference type="OrthoDB" id="9806299at2"/>
<dbReference type="GO" id="GO:0046872">
    <property type="term" value="F:metal ion binding"/>
    <property type="evidence" value="ECO:0007669"/>
    <property type="project" value="UniProtKB-KW"/>
</dbReference>
<dbReference type="RefSeq" id="WP_029093290.1">
    <property type="nucleotide sequence ID" value="NZ_BRLG01000004.1"/>
</dbReference>
<organism evidence="13 15">
    <name type="scientific">Budvicia aquatica</name>
    <dbReference type="NCBI Taxonomy" id="82979"/>
    <lineage>
        <taxon>Bacteria</taxon>
        <taxon>Pseudomonadati</taxon>
        <taxon>Pseudomonadota</taxon>
        <taxon>Gammaproteobacteria</taxon>
        <taxon>Enterobacterales</taxon>
        <taxon>Budviciaceae</taxon>
        <taxon>Budvicia</taxon>
    </lineage>
</organism>